<keyword evidence="4" id="KW-1185">Reference proteome</keyword>
<organism evidence="3 4">
    <name type="scientific">Streptomyces spongiicola</name>
    <dbReference type="NCBI Taxonomy" id="1690221"/>
    <lineage>
        <taxon>Bacteria</taxon>
        <taxon>Bacillati</taxon>
        <taxon>Actinomycetota</taxon>
        <taxon>Actinomycetes</taxon>
        <taxon>Kitasatosporales</taxon>
        <taxon>Streptomycetaceae</taxon>
        <taxon>Streptomyces</taxon>
    </lineage>
</organism>
<dbReference type="InterPro" id="IPR024983">
    <property type="entry name" value="CHAT_dom"/>
</dbReference>
<feature type="domain" description="CHAT" evidence="2">
    <location>
        <begin position="185"/>
        <end position="327"/>
    </location>
</feature>
<evidence type="ECO:0000313" key="4">
    <source>
        <dbReference type="Proteomes" id="UP000245051"/>
    </source>
</evidence>
<feature type="compositionally biased region" description="Low complexity" evidence="1">
    <location>
        <begin position="47"/>
        <end position="63"/>
    </location>
</feature>
<accession>A0ABM6V945</accession>
<protein>
    <recommendedName>
        <fullName evidence="2">CHAT domain-containing protein</fullName>
    </recommendedName>
</protein>
<feature type="compositionally biased region" description="Basic and acidic residues" evidence="1">
    <location>
        <begin position="18"/>
        <end position="46"/>
    </location>
</feature>
<dbReference type="EMBL" id="CP029254">
    <property type="protein sequence ID" value="AWK10753.1"/>
    <property type="molecule type" value="Genomic_DNA"/>
</dbReference>
<evidence type="ECO:0000256" key="1">
    <source>
        <dbReference type="SAM" id="MobiDB-lite"/>
    </source>
</evidence>
<evidence type="ECO:0000259" key="2">
    <source>
        <dbReference type="Pfam" id="PF12770"/>
    </source>
</evidence>
<feature type="region of interest" description="Disordered" evidence="1">
    <location>
        <begin position="86"/>
        <end position="124"/>
    </location>
</feature>
<dbReference type="RefSeq" id="WP_109295658.1">
    <property type="nucleotide sequence ID" value="NZ_CP029254.1"/>
</dbReference>
<proteinExistence type="predicted"/>
<sequence length="361" mass="39514">MSEDSVMRKLAQLKAAEAKLRDQQAKYESDASKKRKDASAKKRSAERTSSTSLRRSYTNSALKLENDAAALDKKAADVSKKLADNLGKQRQETANLGRARKNAESVQARADTKRRSEEKKHAQELARISKPTVRYIHEVRHIPAPKPEQLRVLYLTANPRIWDEDESGDLIETRIRVDKEVSDVRAEVRSALHRDSIEIDHWPAATPLDLLRGLTDKKPHVVHFSGHGGGKALEFDNGSLDSPEGVEVQFEHLARALGATSDPPRVLVLNACDTLDGADVLLAAVPVVIATTTEISDLAANLFATVFYRAIASGLSVRVAIDQARFAIDTLAGGHGDVIASVTREDVDLDALVLVEPTELS</sequence>
<reference evidence="3 4" key="1">
    <citation type="submission" date="2018-05" db="EMBL/GenBank/DDBJ databases">
        <title>Complete genome sequence of the Type Strain of Streptomyces spongiicola HNM0071, the producer of staurosporine.</title>
        <authorList>
            <person name="Zhou S."/>
            <person name="Huang X."/>
        </authorList>
    </citation>
    <scope>NUCLEOTIDE SEQUENCE [LARGE SCALE GENOMIC DNA]</scope>
    <source>
        <strain evidence="3 4">HNM0071</strain>
    </source>
</reference>
<feature type="region of interest" description="Disordered" evidence="1">
    <location>
        <begin position="18"/>
        <end position="65"/>
    </location>
</feature>
<evidence type="ECO:0000313" key="3">
    <source>
        <dbReference type="EMBL" id="AWK10753.1"/>
    </source>
</evidence>
<dbReference type="Proteomes" id="UP000245051">
    <property type="component" value="Chromosome"/>
</dbReference>
<gene>
    <name evidence="3" type="ORF">DDQ41_19690</name>
</gene>
<dbReference type="Pfam" id="PF12770">
    <property type="entry name" value="CHAT"/>
    <property type="match status" value="1"/>
</dbReference>
<name>A0ABM6V945_9ACTN</name>
<feature type="compositionally biased region" description="Basic and acidic residues" evidence="1">
    <location>
        <begin position="110"/>
        <end position="124"/>
    </location>
</feature>